<dbReference type="InterPro" id="IPR001452">
    <property type="entry name" value="SH3_domain"/>
</dbReference>
<keyword evidence="15" id="KW-1185">Reference proteome</keyword>
<dbReference type="InterPro" id="IPR031160">
    <property type="entry name" value="F_BAR_dom"/>
</dbReference>
<evidence type="ECO:0000313" key="14">
    <source>
        <dbReference type="EMBL" id="KAJ8027885.1"/>
    </source>
</evidence>
<dbReference type="Gene3D" id="1.20.1270.60">
    <property type="entry name" value="Arfaptin homology (AH) domain/BAR domain"/>
    <property type="match status" value="1"/>
</dbReference>
<dbReference type="CDD" id="cd11761">
    <property type="entry name" value="SH3_FCHSD_1"/>
    <property type="match status" value="1"/>
</dbReference>
<feature type="compositionally biased region" description="Pro residues" evidence="11">
    <location>
        <begin position="689"/>
        <end position="701"/>
    </location>
</feature>
<comment type="caution">
    <text evidence="14">The sequence shown here is derived from an EMBL/GenBank/DDBJ whole genome shotgun (WGS) entry which is preliminary data.</text>
</comment>
<dbReference type="GO" id="GO:0007274">
    <property type="term" value="P:neuromuscular synaptic transmission"/>
    <property type="evidence" value="ECO:0007669"/>
    <property type="project" value="TreeGrafter"/>
</dbReference>
<dbReference type="PROSITE" id="PS50002">
    <property type="entry name" value="SH3"/>
    <property type="match status" value="2"/>
</dbReference>
<feature type="region of interest" description="Disordered" evidence="11">
    <location>
        <begin position="367"/>
        <end position="391"/>
    </location>
</feature>
<feature type="compositionally biased region" description="Acidic residues" evidence="11">
    <location>
        <begin position="671"/>
        <end position="681"/>
    </location>
</feature>
<feature type="compositionally biased region" description="Polar residues" evidence="11">
    <location>
        <begin position="367"/>
        <end position="385"/>
    </location>
</feature>
<evidence type="ECO:0000256" key="1">
    <source>
        <dbReference type="ARBA" id="ARBA00004316"/>
    </source>
</evidence>
<evidence type="ECO:0000256" key="7">
    <source>
        <dbReference type="ARBA" id="ARBA00023273"/>
    </source>
</evidence>
<evidence type="ECO:0000256" key="6">
    <source>
        <dbReference type="ARBA" id="ARBA00023121"/>
    </source>
</evidence>
<evidence type="ECO:0000256" key="11">
    <source>
        <dbReference type="SAM" id="MobiDB-lite"/>
    </source>
</evidence>
<gene>
    <name evidence="14" type="ORF">HOLleu_29965</name>
</gene>
<feature type="domain" description="SH3" evidence="12">
    <location>
        <begin position="490"/>
        <end position="551"/>
    </location>
</feature>
<proteinExistence type="predicted"/>
<dbReference type="GO" id="GO:0042995">
    <property type="term" value="C:cell projection"/>
    <property type="evidence" value="ECO:0007669"/>
    <property type="project" value="UniProtKB-SubCell"/>
</dbReference>
<dbReference type="FunFam" id="2.30.30.40:FF:000033">
    <property type="entry name" value="FCH and double SH3 domains protein 2"/>
    <property type="match status" value="1"/>
</dbReference>
<feature type="region of interest" description="Disordered" evidence="11">
    <location>
        <begin position="667"/>
        <end position="713"/>
    </location>
</feature>
<dbReference type="PROSITE" id="PS51741">
    <property type="entry name" value="F_BAR"/>
    <property type="match status" value="1"/>
</dbReference>
<evidence type="ECO:0000259" key="12">
    <source>
        <dbReference type="PROSITE" id="PS50002"/>
    </source>
</evidence>
<keyword evidence="6" id="KW-0446">Lipid-binding</keyword>
<dbReference type="Gene3D" id="2.30.30.40">
    <property type="entry name" value="SH3 Domains"/>
    <property type="match status" value="2"/>
</dbReference>
<comment type="subcellular location">
    <subcellularLocation>
        <location evidence="1">Cell projection</location>
    </subcellularLocation>
</comment>
<dbReference type="PANTHER" id="PTHR15735:SF21">
    <property type="entry name" value="PROTEIN NERVOUS WRECK"/>
    <property type="match status" value="1"/>
</dbReference>
<dbReference type="InterPro" id="IPR036028">
    <property type="entry name" value="SH3-like_dom_sf"/>
</dbReference>
<evidence type="ECO:0000256" key="5">
    <source>
        <dbReference type="ARBA" id="ARBA00023054"/>
    </source>
</evidence>
<dbReference type="Pfam" id="PF00018">
    <property type="entry name" value="SH3_1"/>
    <property type="match status" value="1"/>
</dbReference>
<dbReference type="InterPro" id="IPR035460">
    <property type="entry name" value="FCHSD_SH3_1"/>
</dbReference>
<keyword evidence="2 8" id="KW-0728">SH3 domain</keyword>
<dbReference type="SMART" id="SM00055">
    <property type="entry name" value="FCH"/>
    <property type="match status" value="1"/>
</dbReference>
<feature type="region of interest" description="Disordered" evidence="11">
    <location>
        <begin position="445"/>
        <end position="465"/>
    </location>
</feature>
<dbReference type="GO" id="GO:0051130">
    <property type="term" value="P:positive regulation of cellular component organization"/>
    <property type="evidence" value="ECO:0007669"/>
    <property type="project" value="UniProtKB-ARBA"/>
</dbReference>
<dbReference type="Proteomes" id="UP001152320">
    <property type="component" value="Chromosome 15"/>
</dbReference>
<feature type="domain" description="SH3" evidence="12">
    <location>
        <begin position="601"/>
        <end position="664"/>
    </location>
</feature>
<dbReference type="AlphaFoldDB" id="A0A9Q1GZW6"/>
<dbReference type="Pfam" id="PF07653">
    <property type="entry name" value="SH3_2"/>
    <property type="match status" value="1"/>
</dbReference>
<evidence type="ECO:0000256" key="2">
    <source>
        <dbReference type="ARBA" id="ARBA00022443"/>
    </source>
</evidence>
<feature type="domain" description="F-BAR" evidence="13">
    <location>
        <begin position="13"/>
        <end position="297"/>
    </location>
</feature>
<evidence type="ECO:0000259" key="13">
    <source>
        <dbReference type="PROSITE" id="PS51741"/>
    </source>
</evidence>
<dbReference type="PANTHER" id="PTHR15735">
    <property type="entry name" value="FCH AND DOUBLE SH3 DOMAINS PROTEIN"/>
    <property type="match status" value="1"/>
</dbReference>
<dbReference type="EMBL" id="JAIZAY010000015">
    <property type="protein sequence ID" value="KAJ8027885.1"/>
    <property type="molecule type" value="Genomic_DNA"/>
</dbReference>
<protein>
    <submittedName>
        <fullName evidence="14">F-BAR and double SH3 domains protein 2</fullName>
    </submittedName>
</protein>
<evidence type="ECO:0000256" key="3">
    <source>
        <dbReference type="ARBA" id="ARBA00022553"/>
    </source>
</evidence>
<accession>A0A9Q1GZW6</accession>
<evidence type="ECO:0000256" key="8">
    <source>
        <dbReference type="PROSITE-ProRule" id="PRU00192"/>
    </source>
</evidence>
<organism evidence="14 15">
    <name type="scientific">Holothuria leucospilota</name>
    <name type="common">Black long sea cucumber</name>
    <name type="synonym">Mertensiothuria leucospilota</name>
    <dbReference type="NCBI Taxonomy" id="206669"/>
    <lineage>
        <taxon>Eukaryota</taxon>
        <taxon>Metazoa</taxon>
        <taxon>Echinodermata</taxon>
        <taxon>Eleutherozoa</taxon>
        <taxon>Echinozoa</taxon>
        <taxon>Holothuroidea</taxon>
        <taxon>Aspidochirotacea</taxon>
        <taxon>Aspidochirotida</taxon>
        <taxon>Holothuriidae</taxon>
        <taxon>Holothuria</taxon>
    </lineage>
</organism>
<evidence type="ECO:0000256" key="4">
    <source>
        <dbReference type="ARBA" id="ARBA00022737"/>
    </source>
</evidence>
<keyword evidence="4" id="KW-0677">Repeat</keyword>
<keyword evidence="7" id="KW-0966">Cell projection</keyword>
<feature type="region of interest" description="Disordered" evidence="11">
    <location>
        <begin position="757"/>
        <end position="803"/>
    </location>
</feature>
<evidence type="ECO:0000313" key="15">
    <source>
        <dbReference type="Proteomes" id="UP001152320"/>
    </source>
</evidence>
<dbReference type="GO" id="GO:0031594">
    <property type="term" value="C:neuromuscular junction"/>
    <property type="evidence" value="ECO:0007669"/>
    <property type="project" value="TreeGrafter"/>
</dbReference>
<keyword evidence="3" id="KW-0597">Phosphoprotein</keyword>
<reference evidence="14" key="1">
    <citation type="submission" date="2021-10" db="EMBL/GenBank/DDBJ databases">
        <title>Tropical sea cucumber genome reveals ecological adaptation and Cuvierian tubules defense mechanism.</title>
        <authorList>
            <person name="Chen T."/>
        </authorList>
    </citation>
    <scope>NUCLEOTIDE SEQUENCE</scope>
    <source>
        <strain evidence="14">Nanhai2018</strain>
        <tissue evidence="14">Muscle</tissue>
    </source>
</reference>
<dbReference type="GO" id="GO:0055037">
    <property type="term" value="C:recycling endosome"/>
    <property type="evidence" value="ECO:0007669"/>
    <property type="project" value="TreeGrafter"/>
</dbReference>
<name>A0A9Q1GZW6_HOLLE</name>
<dbReference type="GO" id="GO:0030833">
    <property type="term" value="P:regulation of actin filament polymerization"/>
    <property type="evidence" value="ECO:0007669"/>
    <property type="project" value="TreeGrafter"/>
</dbReference>
<dbReference type="SUPFAM" id="SSF103657">
    <property type="entry name" value="BAR/IMD domain-like"/>
    <property type="match status" value="1"/>
</dbReference>
<sequence>MTENTTVHQPPPRKVKLLHELRSVRTEQLSKLHAKHQAETELLEDIKEFAKARVAIERTYASCLYKLSCQYLQKREFPPAPSEALEDTSEHRTIHQVWKSLLEETSRVAQSRLASSEVVSGQVSDSIKLQKSMRTQTLKKCEELCKAWDEEIQYSVRELARAKKNYSEAEKAAQDARAKFNEANERLKKGSLKLFQSKNTLGKNCTRLNAKKSVCDKRSAHLRNDYLFHLSAANAHQNRLFNVDLPHIMETLDADFHTRLRKYFMTFCTAEIEACTFAKMCSEKVLHSSEKVKREFHRDTFLKANPVFTNTLHYVYDPVPSDEVNGLIIDETENLYLEREARKWATEVAKMSKLAENVSKQMTDCQNNTNQQLKGSDNSSDSGFSQDKDPDVNFDNLREYLRKVETTKLKAEAKLEVLRDGGIQVDEWIESAFEAIAKEAELEAQVNPPNTSTAEEKGGSTSFDDTAETLNVTYHDIDRTMNEAEPMTRAEPLHCTSLYCYEAQREDELTIGEGESLQIIEESEGDGWIKVQNVDGQCGYIPEAYVEVQRVRGFSVSDGLSANQDAAVSPQISQGSANSLTDYEVQAVTANMVSVPDSGTPAVCYVRALYDYTGSSSEELSFLEGTVFKVTSKGEPGVDDGYWEGELAGHIGVFPSLLVEEVDENGSVLGSEEDVEEEDISSPDFDPPDFAPPDFAPPPLPEISFTQGDEGETDLVTRRASYSGSDGVRGKIARPASFANFGTLDGYYSFAENDYLQPRSAPQSPMSESLKPARSAPPPPSAKNLRNSWGQFENAEINEESLV</sequence>
<dbReference type="Pfam" id="PF00611">
    <property type="entry name" value="FCH"/>
    <property type="match status" value="1"/>
</dbReference>
<evidence type="ECO:0000256" key="10">
    <source>
        <dbReference type="SAM" id="Coils"/>
    </source>
</evidence>
<dbReference type="SMART" id="SM00326">
    <property type="entry name" value="SH3"/>
    <property type="match status" value="2"/>
</dbReference>
<dbReference type="InterPro" id="IPR001060">
    <property type="entry name" value="FCH_dom"/>
</dbReference>
<feature type="compositionally biased region" description="Polar residues" evidence="11">
    <location>
        <begin position="447"/>
        <end position="465"/>
    </location>
</feature>
<dbReference type="InterPro" id="IPR027267">
    <property type="entry name" value="AH/BAR_dom_sf"/>
</dbReference>
<feature type="coiled-coil region" evidence="10">
    <location>
        <begin position="159"/>
        <end position="186"/>
    </location>
</feature>
<dbReference type="OrthoDB" id="10065861at2759"/>
<evidence type="ECO:0000256" key="9">
    <source>
        <dbReference type="PROSITE-ProRule" id="PRU01077"/>
    </source>
</evidence>
<dbReference type="SUPFAM" id="SSF50044">
    <property type="entry name" value="SH3-domain"/>
    <property type="match status" value="2"/>
</dbReference>
<dbReference type="GO" id="GO:0008289">
    <property type="term" value="F:lipid binding"/>
    <property type="evidence" value="ECO:0007669"/>
    <property type="project" value="UniProtKB-KW"/>
</dbReference>
<keyword evidence="5 9" id="KW-0175">Coiled coil</keyword>